<dbReference type="Proteomes" id="UP000757232">
    <property type="component" value="Unassembled WGS sequence"/>
</dbReference>
<protein>
    <submittedName>
        <fullName evidence="2">Uncharacterized protein</fullName>
    </submittedName>
</protein>
<feature type="transmembrane region" description="Helical" evidence="1">
    <location>
        <begin position="449"/>
        <end position="469"/>
    </location>
</feature>
<evidence type="ECO:0000313" key="2">
    <source>
        <dbReference type="EMBL" id="OCB84006.1"/>
    </source>
</evidence>
<evidence type="ECO:0000313" key="3">
    <source>
        <dbReference type="Proteomes" id="UP000757232"/>
    </source>
</evidence>
<dbReference type="OrthoDB" id="2674421at2759"/>
<keyword evidence="1" id="KW-0812">Transmembrane</keyword>
<sequence length="524" mass="59488">MSHIRASMDSVKGMPQETCSADFAGLYPITPAQSTRYSKPSGVYLSCKRIPPAYFSRQGEPEPPYSASGWSSHIQAEGQPYFYFKNAGFVTEANIYDAGKYQSIVHWMLVVHKLAEAQRIVITGTIEIMLQLDEDNENTCGYYLVDHDCATVFWLQEVTSEELGIPDSVSISQCRTQTSTFHAKAPADTRSNFIGLTSNELYWTHVEYFSAHLDGLRMSWARDLYSILTHARADHLTSLVGTFPYTADQCKEFQDLLRDHISGSSEMLSDKYIICVVARLWAQVARHRFLNFYGEQCARLSRDQRVVNSPPDNLPFLLRVFSRIALLDTPRRYAAELENLWIDNIVYAEPWKTFVTRSVDEWREMALWTTGLTSMHAVIYFASMGSSAISVAALALSISGFISSMALANYHRLPMNYETQEAADYLSRMCHSRFGFTPLSWMYSIPKALLFWSTGLMILQTAFALFDVIPMSNRYVAGSIAYLMVAVLFGVAYVLRLQRTLFSWIPVSFFPSSAHHDDLERNDD</sequence>
<feature type="transmembrane region" description="Helical" evidence="1">
    <location>
        <begin position="475"/>
        <end position="495"/>
    </location>
</feature>
<name>A0A9Q5HQC5_SANBA</name>
<accession>A0A9Q5HQC5</accession>
<dbReference type="AlphaFoldDB" id="A0A9Q5HQC5"/>
<gene>
    <name evidence="2" type="ORF">A7U60_g8677</name>
</gene>
<keyword evidence="3" id="KW-1185">Reference proteome</keyword>
<reference evidence="2" key="1">
    <citation type="submission" date="2016-06" db="EMBL/GenBank/DDBJ databases">
        <title>Draft Genome sequence of the fungus Inonotus baumii.</title>
        <authorList>
            <person name="Zhu H."/>
            <person name="Lin W."/>
        </authorList>
    </citation>
    <scope>NUCLEOTIDE SEQUENCE</scope>
    <source>
        <strain evidence="2">821</strain>
    </source>
</reference>
<comment type="caution">
    <text evidence="2">The sequence shown here is derived from an EMBL/GenBank/DDBJ whole genome shotgun (WGS) entry which is preliminary data.</text>
</comment>
<keyword evidence="1" id="KW-1133">Transmembrane helix</keyword>
<evidence type="ECO:0000256" key="1">
    <source>
        <dbReference type="SAM" id="Phobius"/>
    </source>
</evidence>
<keyword evidence="1" id="KW-0472">Membrane</keyword>
<dbReference type="EMBL" id="LNZH02000216">
    <property type="protein sequence ID" value="OCB84006.1"/>
    <property type="molecule type" value="Genomic_DNA"/>
</dbReference>
<proteinExistence type="predicted"/>
<organism evidence="2 3">
    <name type="scientific">Sanghuangporus baumii</name>
    <name type="common">Phellinus baumii</name>
    <dbReference type="NCBI Taxonomy" id="108892"/>
    <lineage>
        <taxon>Eukaryota</taxon>
        <taxon>Fungi</taxon>
        <taxon>Dikarya</taxon>
        <taxon>Basidiomycota</taxon>
        <taxon>Agaricomycotina</taxon>
        <taxon>Agaricomycetes</taxon>
        <taxon>Hymenochaetales</taxon>
        <taxon>Hymenochaetaceae</taxon>
        <taxon>Sanghuangporus</taxon>
    </lineage>
</organism>
<feature type="transmembrane region" description="Helical" evidence="1">
    <location>
        <begin position="388"/>
        <end position="408"/>
    </location>
</feature>